<dbReference type="Proteomes" id="UP000828390">
    <property type="component" value="Unassembled WGS sequence"/>
</dbReference>
<feature type="compositionally biased region" description="Basic and acidic residues" evidence="1">
    <location>
        <begin position="58"/>
        <end position="71"/>
    </location>
</feature>
<sequence length="117" mass="13533">MKQQRKDDVLRQQQREMSDKMEILLIKIQRLKEIIREKEDSEASLPSKGFHPNVDSLKISDCDNTERERTRSAKSHQTQLLQPAGDIIDRQDSGCSGENNPTPPVAYFMEKTDVEYV</sequence>
<evidence type="ECO:0000256" key="1">
    <source>
        <dbReference type="SAM" id="MobiDB-lite"/>
    </source>
</evidence>
<comment type="caution">
    <text evidence="2">The sequence shown here is derived from an EMBL/GenBank/DDBJ whole genome shotgun (WGS) entry which is preliminary data.</text>
</comment>
<dbReference type="EMBL" id="JAIWYP010000012">
    <property type="protein sequence ID" value="KAH3728129.1"/>
    <property type="molecule type" value="Genomic_DNA"/>
</dbReference>
<name>A0A9D4CP07_DREPO</name>
<protein>
    <submittedName>
        <fullName evidence="2">Uncharacterized protein</fullName>
    </submittedName>
</protein>
<feature type="region of interest" description="Disordered" evidence="1">
    <location>
        <begin position="38"/>
        <end position="105"/>
    </location>
</feature>
<accession>A0A9D4CP07</accession>
<dbReference type="AlphaFoldDB" id="A0A9D4CP07"/>
<evidence type="ECO:0000313" key="3">
    <source>
        <dbReference type="Proteomes" id="UP000828390"/>
    </source>
</evidence>
<gene>
    <name evidence="2" type="ORF">DPMN_054076</name>
</gene>
<keyword evidence="3" id="KW-1185">Reference proteome</keyword>
<organism evidence="2 3">
    <name type="scientific">Dreissena polymorpha</name>
    <name type="common">Zebra mussel</name>
    <name type="synonym">Mytilus polymorpha</name>
    <dbReference type="NCBI Taxonomy" id="45954"/>
    <lineage>
        <taxon>Eukaryota</taxon>
        <taxon>Metazoa</taxon>
        <taxon>Spiralia</taxon>
        <taxon>Lophotrochozoa</taxon>
        <taxon>Mollusca</taxon>
        <taxon>Bivalvia</taxon>
        <taxon>Autobranchia</taxon>
        <taxon>Heteroconchia</taxon>
        <taxon>Euheterodonta</taxon>
        <taxon>Imparidentia</taxon>
        <taxon>Neoheterodontei</taxon>
        <taxon>Myida</taxon>
        <taxon>Dreissenoidea</taxon>
        <taxon>Dreissenidae</taxon>
        <taxon>Dreissena</taxon>
    </lineage>
</organism>
<evidence type="ECO:0000313" key="2">
    <source>
        <dbReference type="EMBL" id="KAH3728129.1"/>
    </source>
</evidence>
<proteinExistence type="predicted"/>
<reference evidence="2" key="2">
    <citation type="submission" date="2020-11" db="EMBL/GenBank/DDBJ databases">
        <authorList>
            <person name="McCartney M.A."/>
            <person name="Auch B."/>
            <person name="Kono T."/>
            <person name="Mallez S."/>
            <person name="Becker A."/>
            <person name="Gohl D.M."/>
            <person name="Silverstein K.A.T."/>
            <person name="Koren S."/>
            <person name="Bechman K.B."/>
            <person name="Herman A."/>
            <person name="Abrahante J.E."/>
            <person name="Garbe J."/>
        </authorList>
    </citation>
    <scope>NUCLEOTIDE SEQUENCE</scope>
    <source>
        <strain evidence="2">Duluth1</strain>
        <tissue evidence="2">Whole animal</tissue>
    </source>
</reference>
<reference evidence="2" key="1">
    <citation type="journal article" date="2019" name="bioRxiv">
        <title>The Genome of the Zebra Mussel, Dreissena polymorpha: A Resource for Invasive Species Research.</title>
        <authorList>
            <person name="McCartney M.A."/>
            <person name="Auch B."/>
            <person name="Kono T."/>
            <person name="Mallez S."/>
            <person name="Zhang Y."/>
            <person name="Obille A."/>
            <person name="Becker A."/>
            <person name="Abrahante J.E."/>
            <person name="Garbe J."/>
            <person name="Badalamenti J.P."/>
            <person name="Herman A."/>
            <person name="Mangelson H."/>
            <person name="Liachko I."/>
            <person name="Sullivan S."/>
            <person name="Sone E.D."/>
            <person name="Koren S."/>
            <person name="Silverstein K.A.T."/>
            <person name="Beckman K.B."/>
            <person name="Gohl D.M."/>
        </authorList>
    </citation>
    <scope>NUCLEOTIDE SEQUENCE</scope>
    <source>
        <strain evidence="2">Duluth1</strain>
        <tissue evidence="2">Whole animal</tissue>
    </source>
</reference>